<dbReference type="EMBL" id="QZVS01000084">
    <property type="protein sequence ID" value="RJT88275.1"/>
    <property type="molecule type" value="Genomic_DNA"/>
</dbReference>
<reference evidence="6 7" key="1">
    <citation type="submission" date="2018-09" db="EMBL/GenBank/DDBJ databases">
        <title>Novel species of Cryobacterium.</title>
        <authorList>
            <person name="Liu Q."/>
            <person name="Xin Y.-H."/>
        </authorList>
    </citation>
    <scope>NUCLEOTIDE SEQUENCE [LARGE SCALE GENOMIC DNA]</scope>
    <source>
        <strain evidence="6 7">Hh39</strain>
    </source>
</reference>
<evidence type="ECO:0000256" key="4">
    <source>
        <dbReference type="ARBA" id="ARBA00022833"/>
    </source>
</evidence>
<dbReference type="Gene3D" id="3.20.20.140">
    <property type="entry name" value="Metal-dependent hydrolases"/>
    <property type="match status" value="1"/>
</dbReference>
<comment type="caution">
    <text evidence="6">The sequence shown here is derived from an EMBL/GenBank/DDBJ whole genome shotgun (WGS) entry which is preliminary data.</text>
</comment>
<dbReference type="InterPro" id="IPR011059">
    <property type="entry name" value="Metal-dep_hydrolase_composite"/>
</dbReference>
<dbReference type="Proteomes" id="UP000272015">
    <property type="component" value="Unassembled WGS sequence"/>
</dbReference>
<proteinExistence type="predicted"/>
<dbReference type="InterPro" id="IPR051607">
    <property type="entry name" value="Metallo-dep_hydrolases"/>
</dbReference>
<keyword evidence="4" id="KW-0862">Zinc</keyword>
<dbReference type="PANTHER" id="PTHR11271">
    <property type="entry name" value="GUANINE DEAMINASE"/>
    <property type="match status" value="1"/>
</dbReference>
<evidence type="ECO:0000259" key="5">
    <source>
        <dbReference type="Pfam" id="PF01979"/>
    </source>
</evidence>
<evidence type="ECO:0000313" key="7">
    <source>
        <dbReference type="Proteomes" id="UP000272015"/>
    </source>
</evidence>
<dbReference type="GO" id="GO:0008270">
    <property type="term" value="F:zinc ion binding"/>
    <property type="evidence" value="ECO:0007669"/>
    <property type="project" value="TreeGrafter"/>
</dbReference>
<feature type="domain" description="Amidohydrolase-related" evidence="5">
    <location>
        <begin position="90"/>
        <end position="466"/>
    </location>
</feature>
<dbReference type="GO" id="GO:0005829">
    <property type="term" value="C:cytosol"/>
    <property type="evidence" value="ECO:0007669"/>
    <property type="project" value="TreeGrafter"/>
</dbReference>
<dbReference type="InterPro" id="IPR006680">
    <property type="entry name" value="Amidohydro-rel"/>
</dbReference>
<dbReference type="AlphaFoldDB" id="A0A3A5MGP1"/>
<dbReference type="Gene3D" id="2.30.40.10">
    <property type="entry name" value="Urease, subunit C, domain 1"/>
    <property type="match status" value="1"/>
</dbReference>
<dbReference type="PANTHER" id="PTHR11271:SF6">
    <property type="entry name" value="GUANINE DEAMINASE"/>
    <property type="match status" value="1"/>
</dbReference>
<keyword evidence="3" id="KW-0378">Hydrolase</keyword>
<gene>
    <name evidence="6" type="ORF">D6T64_11245</name>
</gene>
<evidence type="ECO:0000256" key="2">
    <source>
        <dbReference type="ARBA" id="ARBA00022723"/>
    </source>
</evidence>
<name>A0A3A5MGP1_9MICO</name>
<evidence type="ECO:0000313" key="6">
    <source>
        <dbReference type="EMBL" id="RJT88275.1"/>
    </source>
</evidence>
<dbReference type="OrthoDB" id="3189065at2"/>
<sequence>MASWGVTFSAEGGPGASVADPDSTASRAHVYRGHIFHVAGAPTVQQAHDHLVSLPAGALVTSTTGTIAWVGEFEALPAEFAALPVSRAGFIVPGFVDTHVHFPQTYTTDAYGGGQLLEWLETCIFPAEAELADAAFAAQVARDFTRARINAGTTSALVFGSAFAHAQDSLFEETRRAGLRVVSGRGIQTVGSPAAQALLTSEADALRLAEEEIARWHAVDTGDPTTALLQVALVPRFSLSVTPETLAGLGALYERVRDDGVYFHSHLNENNRPITGEIDAVKAVYGVDTYLDTYDGLFLPGSTRGGSSLLGRRSILAHAVHCTDAELARLAATGSSIAHCPTSQQFLGSGTMPWLRTIAAGVTVAIGTDVGAGDEWLVSRVLNDAYKTHLSEPGDDGVAIDPAALLFTGTLAGARALDMEARYGNFDLGKDADFLLIDPEEWPPLSRVLEHGIRSPAADSAGQADAPTPAEQTLFALLMGLREPAITGVYVQGRRVQAPAAD</sequence>
<keyword evidence="2" id="KW-0479">Metal-binding</keyword>
<evidence type="ECO:0000256" key="3">
    <source>
        <dbReference type="ARBA" id="ARBA00022801"/>
    </source>
</evidence>
<protein>
    <submittedName>
        <fullName evidence="6">Guanine deaminase</fullName>
    </submittedName>
</protein>
<organism evidence="6 7">
    <name type="scientific">Cryobacterium melibiosiphilum</name>
    <dbReference type="NCBI Taxonomy" id="995039"/>
    <lineage>
        <taxon>Bacteria</taxon>
        <taxon>Bacillati</taxon>
        <taxon>Actinomycetota</taxon>
        <taxon>Actinomycetes</taxon>
        <taxon>Micrococcales</taxon>
        <taxon>Microbacteriaceae</taxon>
        <taxon>Cryobacterium</taxon>
    </lineage>
</organism>
<dbReference type="GO" id="GO:0008892">
    <property type="term" value="F:guanine deaminase activity"/>
    <property type="evidence" value="ECO:0007669"/>
    <property type="project" value="TreeGrafter"/>
</dbReference>
<dbReference type="GO" id="GO:0046098">
    <property type="term" value="P:guanine metabolic process"/>
    <property type="evidence" value="ECO:0007669"/>
    <property type="project" value="TreeGrafter"/>
</dbReference>
<evidence type="ECO:0000256" key="1">
    <source>
        <dbReference type="ARBA" id="ARBA00001947"/>
    </source>
</evidence>
<accession>A0A3A5MGP1</accession>
<dbReference type="Pfam" id="PF01979">
    <property type="entry name" value="Amidohydro_1"/>
    <property type="match status" value="1"/>
</dbReference>
<dbReference type="SUPFAM" id="SSF51556">
    <property type="entry name" value="Metallo-dependent hydrolases"/>
    <property type="match status" value="1"/>
</dbReference>
<keyword evidence="7" id="KW-1185">Reference proteome</keyword>
<comment type="cofactor">
    <cofactor evidence="1">
        <name>Zn(2+)</name>
        <dbReference type="ChEBI" id="CHEBI:29105"/>
    </cofactor>
</comment>
<dbReference type="SUPFAM" id="SSF51338">
    <property type="entry name" value="Composite domain of metallo-dependent hydrolases"/>
    <property type="match status" value="1"/>
</dbReference>
<dbReference type="InterPro" id="IPR032466">
    <property type="entry name" value="Metal_Hydrolase"/>
</dbReference>